<comment type="similarity">
    <text evidence="1 3">Belongs to the short-chain dehydrogenases/reductases (SDR) family.</text>
</comment>
<dbReference type="InterPro" id="IPR036291">
    <property type="entry name" value="NAD(P)-bd_dom_sf"/>
</dbReference>
<dbReference type="PRINTS" id="PR00080">
    <property type="entry name" value="SDRFAMILY"/>
</dbReference>
<dbReference type="OrthoDB" id="9794138at2"/>
<dbReference type="FunFam" id="3.40.50.720:FF:000215">
    <property type="entry name" value="3-hydroxyacyl-CoA dehydrogenase type-2"/>
    <property type="match status" value="1"/>
</dbReference>
<evidence type="ECO:0000256" key="2">
    <source>
        <dbReference type="ARBA" id="ARBA00023002"/>
    </source>
</evidence>
<gene>
    <name evidence="4" type="ORF">GP2143_17786</name>
</gene>
<accession>A0YAH7</accession>
<dbReference type="SUPFAM" id="SSF51735">
    <property type="entry name" value="NAD(P)-binding Rossmann-fold domains"/>
    <property type="match status" value="1"/>
</dbReference>
<sequence length="263" mass="27931">MDISGRVAIITGGASGLGRATVRRFVGLGGKCAIFDMNEEKGEALAKEMGDNVIFINTNVTSEESVQAAIDKTIETFGAIHICCNYAGTGNAHRTMGKKGPFPLAEFTKILQINLVGTFNVLRLAAEKMADNEPLNDDGGRGVIINTASVAAYEGQIGQAAYSASKGGVVGMTLPIARDLAVLGIRVNTIVPGLIYTPLMMGGHEEPTPEIIEALRPLSSQVLYPKRLGKADEIAHLAQSIVENDYINGECIRMDGGIRMQPK</sequence>
<protein>
    <submittedName>
        <fullName evidence="4">3-hydroxyacyl-CoA dehydrogenase</fullName>
    </submittedName>
</protein>
<dbReference type="PANTHER" id="PTHR43658">
    <property type="entry name" value="SHORT-CHAIN DEHYDROGENASE/REDUCTASE"/>
    <property type="match status" value="1"/>
</dbReference>
<dbReference type="PROSITE" id="PS00061">
    <property type="entry name" value="ADH_SHORT"/>
    <property type="match status" value="1"/>
</dbReference>
<evidence type="ECO:0000313" key="4">
    <source>
        <dbReference type="EMBL" id="EAW33131.1"/>
    </source>
</evidence>
<comment type="caution">
    <text evidence="4">The sequence shown here is derived from an EMBL/GenBank/DDBJ whole genome shotgun (WGS) entry which is preliminary data.</text>
</comment>
<dbReference type="GO" id="GO:0016491">
    <property type="term" value="F:oxidoreductase activity"/>
    <property type="evidence" value="ECO:0007669"/>
    <property type="project" value="UniProtKB-KW"/>
</dbReference>
<reference evidence="4 5" key="1">
    <citation type="journal article" date="2010" name="J. Bacteriol.">
        <title>Genome sequence of the oligotrophic marine Gammaproteobacterium HTCC2143, isolated from the Oregon Coast.</title>
        <authorList>
            <person name="Oh H.M."/>
            <person name="Kang I."/>
            <person name="Ferriera S."/>
            <person name="Giovannoni S.J."/>
            <person name="Cho J.C."/>
        </authorList>
    </citation>
    <scope>NUCLEOTIDE SEQUENCE [LARGE SCALE GENOMIC DNA]</scope>
    <source>
        <strain evidence="4 5">HTCC2143</strain>
    </source>
</reference>
<proteinExistence type="inferred from homology"/>
<keyword evidence="5" id="KW-1185">Reference proteome</keyword>
<evidence type="ECO:0000256" key="1">
    <source>
        <dbReference type="ARBA" id="ARBA00006484"/>
    </source>
</evidence>
<dbReference type="InterPro" id="IPR020904">
    <property type="entry name" value="Sc_DH/Rdtase_CS"/>
</dbReference>
<dbReference type="Pfam" id="PF00106">
    <property type="entry name" value="adh_short"/>
    <property type="match status" value="1"/>
</dbReference>
<dbReference type="STRING" id="247633.GP2143_17786"/>
<dbReference type="Gene3D" id="3.40.50.720">
    <property type="entry name" value="NAD(P)-binding Rossmann-like Domain"/>
    <property type="match status" value="1"/>
</dbReference>
<organism evidence="4 5">
    <name type="scientific">marine gamma proteobacterium HTCC2143</name>
    <dbReference type="NCBI Taxonomy" id="247633"/>
    <lineage>
        <taxon>Bacteria</taxon>
        <taxon>Pseudomonadati</taxon>
        <taxon>Pseudomonadota</taxon>
        <taxon>Gammaproteobacteria</taxon>
        <taxon>Cellvibrionales</taxon>
        <taxon>Spongiibacteraceae</taxon>
        <taxon>BD1-7 clade</taxon>
    </lineage>
</organism>
<dbReference type="eggNOG" id="COG1028">
    <property type="taxonomic scope" value="Bacteria"/>
</dbReference>
<name>A0YAH7_9GAMM</name>
<dbReference type="EMBL" id="AAVT01000001">
    <property type="protein sequence ID" value="EAW33131.1"/>
    <property type="molecule type" value="Genomic_DNA"/>
</dbReference>
<dbReference type="Proteomes" id="UP000004931">
    <property type="component" value="Unassembled WGS sequence"/>
</dbReference>
<dbReference type="AlphaFoldDB" id="A0YAH7"/>
<evidence type="ECO:0000256" key="3">
    <source>
        <dbReference type="RuleBase" id="RU000363"/>
    </source>
</evidence>
<dbReference type="InterPro" id="IPR002347">
    <property type="entry name" value="SDR_fam"/>
</dbReference>
<keyword evidence="2" id="KW-0560">Oxidoreductase</keyword>
<evidence type="ECO:0000313" key="5">
    <source>
        <dbReference type="Proteomes" id="UP000004931"/>
    </source>
</evidence>
<dbReference type="PRINTS" id="PR00081">
    <property type="entry name" value="GDHRDH"/>
</dbReference>
<dbReference type="PANTHER" id="PTHR43658:SF8">
    <property type="entry name" value="17-BETA-HYDROXYSTEROID DEHYDROGENASE 14-RELATED"/>
    <property type="match status" value="1"/>
</dbReference>